<gene>
    <name evidence="1" type="ORF">I313_05263</name>
</gene>
<keyword evidence="2" id="KW-1185">Reference proteome</keyword>
<sequence length="107" mass="12407">MCCRDPVQPHLLFSRRMRRRPSLTISCRPLPLYLIYLPWPHLYCISSVFPRRIHPFTRLPLWLLGLALYCHGLQCRLPAGPHSLPPPSFLSPIRHPPCLGLLSNHLI</sequence>
<dbReference type="Proteomes" id="UP000053392">
    <property type="component" value="Unassembled WGS sequence"/>
</dbReference>
<protein>
    <submittedName>
        <fullName evidence="1">Uncharacterized protein</fullName>
    </submittedName>
</protein>
<dbReference type="EMBL" id="KN847909">
    <property type="protein sequence ID" value="KIR38625.1"/>
    <property type="molecule type" value="Genomic_DNA"/>
</dbReference>
<accession>A0A0D0V145</accession>
<evidence type="ECO:0000313" key="1">
    <source>
        <dbReference type="EMBL" id="KIR38625.1"/>
    </source>
</evidence>
<dbReference type="AlphaFoldDB" id="A0A0D0V145"/>
<name>A0A0D0V145_9TREE</name>
<evidence type="ECO:0000313" key="2">
    <source>
        <dbReference type="Proteomes" id="UP000053392"/>
    </source>
</evidence>
<reference evidence="1 2" key="1">
    <citation type="submission" date="2015-01" db="EMBL/GenBank/DDBJ databases">
        <title>The Genome Sequence of Cryptococcus gattii Ram5.</title>
        <authorList>
            <consortium name="The Broad Institute Genomics Platform"/>
            <person name="Cuomo C."/>
            <person name="Litvintseva A."/>
            <person name="Chen Y."/>
            <person name="Heitman J."/>
            <person name="Sun S."/>
            <person name="Springer D."/>
            <person name="Dromer F."/>
            <person name="Young S."/>
            <person name="Zeng Q."/>
            <person name="Gargeya S."/>
            <person name="Abouelleil A."/>
            <person name="Alvarado L."/>
            <person name="Chapman S.B."/>
            <person name="Gainer-Dewar J."/>
            <person name="Goldberg J."/>
            <person name="Griggs A."/>
            <person name="Gujja S."/>
            <person name="Hansen M."/>
            <person name="Howarth C."/>
            <person name="Imamovic A."/>
            <person name="Larimer J."/>
            <person name="Murphy C."/>
            <person name="Naylor J."/>
            <person name="Pearson M."/>
            <person name="Priest M."/>
            <person name="Roberts A."/>
            <person name="Saif S."/>
            <person name="Shea T."/>
            <person name="Sykes S."/>
            <person name="Wortman J."/>
            <person name="Nusbaum C."/>
            <person name="Birren B."/>
        </authorList>
    </citation>
    <scope>NUCLEOTIDE SEQUENCE [LARGE SCALE GENOMIC DNA]</scope>
    <source>
        <strain evidence="1 2">Ram5</strain>
    </source>
</reference>
<proteinExistence type="predicted"/>
<organism evidence="1 2">
    <name type="scientific">Cryptococcus deuterogattii Ram5</name>
    <dbReference type="NCBI Taxonomy" id="1296110"/>
    <lineage>
        <taxon>Eukaryota</taxon>
        <taxon>Fungi</taxon>
        <taxon>Dikarya</taxon>
        <taxon>Basidiomycota</taxon>
        <taxon>Agaricomycotina</taxon>
        <taxon>Tremellomycetes</taxon>
        <taxon>Tremellales</taxon>
        <taxon>Cryptococcaceae</taxon>
        <taxon>Cryptococcus</taxon>
        <taxon>Cryptococcus gattii species complex</taxon>
    </lineage>
</organism>
<dbReference type="HOGENOM" id="CLU_2209905_0_0_1"/>